<dbReference type="EMBL" id="ML977368">
    <property type="protein sequence ID" value="KAF2105957.1"/>
    <property type="molecule type" value="Genomic_DNA"/>
</dbReference>
<organism evidence="2 3">
    <name type="scientific">Lophiotrema nucula</name>
    <dbReference type="NCBI Taxonomy" id="690887"/>
    <lineage>
        <taxon>Eukaryota</taxon>
        <taxon>Fungi</taxon>
        <taxon>Dikarya</taxon>
        <taxon>Ascomycota</taxon>
        <taxon>Pezizomycotina</taxon>
        <taxon>Dothideomycetes</taxon>
        <taxon>Pleosporomycetidae</taxon>
        <taxon>Pleosporales</taxon>
        <taxon>Lophiotremataceae</taxon>
        <taxon>Lophiotrema</taxon>
    </lineage>
</organism>
<evidence type="ECO:0000313" key="2">
    <source>
        <dbReference type="EMBL" id="KAF2105957.1"/>
    </source>
</evidence>
<sequence>MDFKEVNHVRSQILANAPVLHGAAPRVLHHGYSLITTQEAAGTGTNYRAALVAYSGPKNDVDAFVLRKSHKKPKVIDAMKDLLDSMELELGQRLKQTPLGGTLSQTSSRANSTASTVTTMTMRTATSTPSTPKRTQGTSRVALSEIQANAVSSSASEFVHPLPVTPKKKLLPDTETLNTLKRRPRTGRKLDQQSQGPREPITPVRPLAYSKSVPNFEGVQAKRQLFEKK</sequence>
<keyword evidence="3" id="KW-1185">Reference proteome</keyword>
<protein>
    <submittedName>
        <fullName evidence="2">Uncharacterized protein</fullName>
    </submittedName>
</protein>
<feature type="region of interest" description="Disordered" evidence="1">
    <location>
        <begin position="166"/>
        <end position="215"/>
    </location>
</feature>
<gene>
    <name evidence="2" type="ORF">BDV96DRAFT_655094</name>
</gene>
<dbReference type="OrthoDB" id="3799873at2759"/>
<dbReference type="Proteomes" id="UP000799770">
    <property type="component" value="Unassembled WGS sequence"/>
</dbReference>
<evidence type="ECO:0000256" key="1">
    <source>
        <dbReference type="SAM" id="MobiDB-lite"/>
    </source>
</evidence>
<name>A0A6A5YHZ0_9PLEO</name>
<evidence type="ECO:0000313" key="3">
    <source>
        <dbReference type="Proteomes" id="UP000799770"/>
    </source>
</evidence>
<accession>A0A6A5YHZ0</accession>
<reference evidence="2" key="1">
    <citation type="journal article" date="2020" name="Stud. Mycol.">
        <title>101 Dothideomycetes genomes: a test case for predicting lifestyles and emergence of pathogens.</title>
        <authorList>
            <person name="Haridas S."/>
            <person name="Albert R."/>
            <person name="Binder M."/>
            <person name="Bloem J."/>
            <person name="Labutti K."/>
            <person name="Salamov A."/>
            <person name="Andreopoulos B."/>
            <person name="Baker S."/>
            <person name="Barry K."/>
            <person name="Bills G."/>
            <person name="Bluhm B."/>
            <person name="Cannon C."/>
            <person name="Castanera R."/>
            <person name="Culley D."/>
            <person name="Daum C."/>
            <person name="Ezra D."/>
            <person name="Gonzalez J."/>
            <person name="Henrissat B."/>
            <person name="Kuo A."/>
            <person name="Liang C."/>
            <person name="Lipzen A."/>
            <person name="Lutzoni F."/>
            <person name="Magnuson J."/>
            <person name="Mondo S."/>
            <person name="Nolan M."/>
            <person name="Ohm R."/>
            <person name="Pangilinan J."/>
            <person name="Park H.-J."/>
            <person name="Ramirez L."/>
            <person name="Alfaro M."/>
            <person name="Sun H."/>
            <person name="Tritt A."/>
            <person name="Yoshinaga Y."/>
            <person name="Zwiers L.-H."/>
            <person name="Turgeon B."/>
            <person name="Goodwin S."/>
            <person name="Spatafora J."/>
            <person name="Crous P."/>
            <person name="Grigoriev I."/>
        </authorList>
    </citation>
    <scope>NUCLEOTIDE SEQUENCE</scope>
    <source>
        <strain evidence="2">CBS 627.86</strain>
    </source>
</reference>
<proteinExistence type="predicted"/>
<dbReference type="AlphaFoldDB" id="A0A6A5YHZ0"/>